<sequence>MRVAVFGVGAVGGVFGARLAQAGHDVWFIARGATRDALRANGLRLDSVDGDLHLEQVQVTDDPSQVGPVDVVLVGVKATQVTGVAPSMRALLGPNTVVIPLQNGVEASVRLADALGAEHVLEGLCRVIAAQAGPGHIRHPAVTPVLEFGARQGSTLPEATAAMIPVVADAMRGAGINTLVPADMTTALWEKFLFIEPIGVVGAASHQPYGTVRSVPETRALTDQAIEEVIAVGRAVGVQWPADAKEQIWKRYDSLPPNEFTSMARDLIAERPSEFDAQTSAVVRLARQRGVSTPVHDVLHALLLPNVVATN</sequence>
<evidence type="ECO:0000259" key="11">
    <source>
        <dbReference type="Pfam" id="PF02558"/>
    </source>
</evidence>
<dbReference type="GO" id="GO:0015940">
    <property type="term" value="P:pantothenate biosynthetic process"/>
    <property type="evidence" value="ECO:0007669"/>
    <property type="project" value="UniProtKB-UniPathway"/>
</dbReference>
<dbReference type="Pfam" id="PF08546">
    <property type="entry name" value="ApbA_C"/>
    <property type="match status" value="1"/>
</dbReference>
<dbReference type="Proteomes" id="UP000002209">
    <property type="component" value="Chromosome"/>
</dbReference>
<evidence type="ECO:0000256" key="8">
    <source>
        <dbReference type="ARBA" id="ARBA00032024"/>
    </source>
</evidence>
<evidence type="ECO:0000256" key="10">
    <source>
        <dbReference type="RuleBase" id="RU362068"/>
    </source>
</evidence>
<dbReference type="InterPro" id="IPR008927">
    <property type="entry name" value="6-PGluconate_DH-like_C_sf"/>
</dbReference>
<feature type="domain" description="Ketopantoate reductase C-terminal" evidence="12">
    <location>
        <begin position="183"/>
        <end position="303"/>
    </location>
</feature>
<dbReference type="InterPro" id="IPR036291">
    <property type="entry name" value="NAD(P)-bd_dom_sf"/>
</dbReference>
<evidence type="ECO:0000256" key="2">
    <source>
        <dbReference type="ARBA" id="ARBA00004994"/>
    </source>
</evidence>
<dbReference type="STRING" id="379066.GAU_0116"/>
<dbReference type="SUPFAM" id="SSF51735">
    <property type="entry name" value="NAD(P)-binding Rossmann-fold domains"/>
    <property type="match status" value="1"/>
</dbReference>
<organism evidence="13 14">
    <name type="scientific">Gemmatimonas aurantiaca (strain DSM 14586 / JCM 11422 / NBRC 100505 / T-27)</name>
    <dbReference type="NCBI Taxonomy" id="379066"/>
    <lineage>
        <taxon>Bacteria</taxon>
        <taxon>Pseudomonadati</taxon>
        <taxon>Gemmatimonadota</taxon>
        <taxon>Gemmatimonadia</taxon>
        <taxon>Gemmatimonadales</taxon>
        <taxon>Gemmatimonadaceae</taxon>
        <taxon>Gemmatimonas</taxon>
    </lineage>
</organism>
<name>C1A3T1_GEMAT</name>
<dbReference type="InterPro" id="IPR013328">
    <property type="entry name" value="6PGD_dom2"/>
</dbReference>
<evidence type="ECO:0000313" key="13">
    <source>
        <dbReference type="EMBL" id="BAH37158.1"/>
    </source>
</evidence>
<accession>C1A3T1</accession>
<dbReference type="PANTHER" id="PTHR21708:SF26">
    <property type="entry name" value="2-DEHYDROPANTOATE 2-REDUCTASE"/>
    <property type="match status" value="1"/>
</dbReference>
<keyword evidence="7 10" id="KW-0560">Oxidoreductase</keyword>
<dbReference type="EMBL" id="AP009153">
    <property type="protein sequence ID" value="BAH37158.1"/>
    <property type="molecule type" value="Genomic_DNA"/>
</dbReference>
<dbReference type="eggNOG" id="COG1893">
    <property type="taxonomic scope" value="Bacteria"/>
</dbReference>
<gene>
    <name evidence="13" type="ordered locus">GAU_0116</name>
</gene>
<evidence type="ECO:0000256" key="4">
    <source>
        <dbReference type="ARBA" id="ARBA00013014"/>
    </source>
</evidence>
<dbReference type="InterPro" id="IPR051402">
    <property type="entry name" value="KPR-Related"/>
</dbReference>
<dbReference type="NCBIfam" id="TIGR00745">
    <property type="entry name" value="apbA_panE"/>
    <property type="match status" value="1"/>
</dbReference>
<dbReference type="InterPro" id="IPR013752">
    <property type="entry name" value="KPA_reductase"/>
</dbReference>
<dbReference type="InterPro" id="IPR013332">
    <property type="entry name" value="KPR_N"/>
</dbReference>
<dbReference type="Gene3D" id="3.40.50.720">
    <property type="entry name" value="NAD(P)-binding Rossmann-like Domain"/>
    <property type="match status" value="1"/>
</dbReference>
<keyword evidence="10" id="KW-0566">Pantothenate biosynthesis</keyword>
<comment type="similarity">
    <text evidence="3 10">Belongs to the ketopantoate reductase family.</text>
</comment>
<protein>
    <recommendedName>
        <fullName evidence="5 10">2-dehydropantoate 2-reductase</fullName>
        <ecNumber evidence="4 10">1.1.1.169</ecNumber>
    </recommendedName>
    <alternativeName>
        <fullName evidence="8 10">Ketopantoate reductase</fullName>
    </alternativeName>
</protein>
<comment type="pathway">
    <text evidence="2 10">Cofactor biosynthesis; (R)-pantothenate biosynthesis; (R)-pantoate from 3-methyl-2-oxobutanoate: step 2/2.</text>
</comment>
<evidence type="ECO:0000256" key="3">
    <source>
        <dbReference type="ARBA" id="ARBA00007870"/>
    </source>
</evidence>
<dbReference type="Gene3D" id="1.10.1040.10">
    <property type="entry name" value="N-(1-d-carboxylethyl)-l-norvaline Dehydrogenase, domain 2"/>
    <property type="match status" value="1"/>
</dbReference>
<evidence type="ECO:0000256" key="9">
    <source>
        <dbReference type="ARBA" id="ARBA00048793"/>
    </source>
</evidence>
<proteinExistence type="inferred from homology"/>
<dbReference type="Pfam" id="PF02558">
    <property type="entry name" value="ApbA"/>
    <property type="match status" value="1"/>
</dbReference>
<evidence type="ECO:0000256" key="6">
    <source>
        <dbReference type="ARBA" id="ARBA00022857"/>
    </source>
</evidence>
<evidence type="ECO:0000256" key="5">
    <source>
        <dbReference type="ARBA" id="ARBA00019465"/>
    </source>
</evidence>
<reference evidence="14" key="1">
    <citation type="submission" date="2006-03" db="EMBL/GenBank/DDBJ databases">
        <title>Complete genome sequence of Gemmatimonas aurantiaca T-27 that represents a novel phylum Gemmatimonadetes.</title>
        <authorList>
            <person name="Takasaki K."/>
            <person name="Ichikawa N."/>
            <person name="Miura H."/>
            <person name="Matsushita S."/>
            <person name="Watanabe Y."/>
            <person name="Oguchi A."/>
            <person name="Ankai A."/>
            <person name="Yashiro I."/>
            <person name="Takahashi M."/>
            <person name="Terui Y."/>
            <person name="Fukui S."/>
            <person name="Yokoyama H."/>
            <person name="Tanikawa S."/>
            <person name="Hanada S."/>
            <person name="Kamagata Y."/>
            <person name="Fujita N."/>
        </authorList>
    </citation>
    <scope>NUCLEOTIDE SEQUENCE [LARGE SCALE GENOMIC DNA]</scope>
    <source>
        <strain evidence="14">T-27 / DSM 14586 / JCM 11422 / NBRC 100505</strain>
    </source>
</reference>
<comment type="catalytic activity">
    <reaction evidence="9 10">
        <text>(R)-pantoate + NADP(+) = 2-dehydropantoate + NADPH + H(+)</text>
        <dbReference type="Rhea" id="RHEA:16233"/>
        <dbReference type="ChEBI" id="CHEBI:11561"/>
        <dbReference type="ChEBI" id="CHEBI:15378"/>
        <dbReference type="ChEBI" id="CHEBI:15980"/>
        <dbReference type="ChEBI" id="CHEBI:57783"/>
        <dbReference type="ChEBI" id="CHEBI:58349"/>
        <dbReference type="EC" id="1.1.1.169"/>
    </reaction>
</comment>
<comment type="function">
    <text evidence="1 10">Catalyzes the NADPH-dependent reduction of ketopantoate into pantoic acid.</text>
</comment>
<dbReference type="NCBIfam" id="NF005091">
    <property type="entry name" value="PRK06522.2-2"/>
    <property type="match status" value="1"/>
</dbReference>
<dbReference type="HOGENOM" id="CLU_031468_6_1_0"/>
<keyword evidence="14" id="KW-1185">Reference proteome</keyword>
<evidence type="ECO:0000313" key="14">
    <source>
        <dbReference type="Proteomes" id="UP000002209"/>
    </source>
</evidence>
<keyword evidence="6 10" id="KW-0521">NADP</keyword>
<dbReference type="UniPathway" id="UPA00028">
    <property type="reaction ID" value="UER00004"/>
</dbReference>
<feature type="domain" description="Ketopantoate reductase N-terminal" evidence="11">
    <location>
        <begin position="3"/>
        <end position="150"/>
    </location>
</feature>
<evidence type="ECO:0000259" key="12">
    <source>
        <dbReference type="Pfam" id="PF08546"/>
    </source>
</evidence>
<dbReference type="GO" id="GO:0008677">
    <property type="term" value="F:2-dehydropantoate 2-reductase activity"/>
    <property type="evidence" value="ECO:0007669"/>
    <property type="project" value="UniProtKB-EC"/>
</dbReference>
<dbReference type="GO" id="GO:0005737">
    <property type="term" value="C:cytoplasm"/>
    <property type="evidence" value="ECO:0007669"/>
    <property type="project" value="TreeGrafter"/>
</dbReference>
<dbReference type="InterPro" id="IPR003710">
    <property type="entry name" value="ApbA"/>
</dbReference>
<dbReference type="SUPFAM" id="SSF48179">
    <property type="entry name" value="6-phosphogluconate dehydrogenase C-terminal domain-like"/>
    <property type="match status" value="1"/>
</dbReference>
<evidence type="ECO:0000256" key="1">
    <source>
        <dbReference type="ARBA" id="ARBA00002919"/>
    </source>
</evidence>
<evidence type="ECO:0000256" key="7">
    <source>
        <dbReference type="ARBA" id="ARBA00023002"/>
    </source>
</evidence>
<dbReference type="PANTHER" id="PTHR21708">
    <property type="entry name" value="PROBABLE 2-DEHYDROPANTOATE 2-REDUCTASE"/>
    <property type="match status" value="1"/>
</dbReference>
<dbReference type="AlphaFoldDB" id="C1A3T1"/>
<dbReference type="KEGG" id="gau:GAU_0116"/>
<dbReference type="FunFam" id="3.40.50.720:FF:000307">
    <property type="entry name" value="2-dehydropantoate 2-reductase"/>
    <property type="match status" value="1"/>
</dbReference>
<dbReference type="EC" id="1.1.1.169" evidence="4 10"/>